<name>A0A7V5LIE9_CALAY</name>
<dbReference type="InterPro" id="IPR005656">
    <property type="entry name" value="MmgE_PrpD"/>
</dbReference>
<sequence length="277" mass="30680">IGISASHNHTLGVVTAGNLTMMKNTVDPMAVQAGLYAALLAQRGYEGPAHVIDGKEGLVDVFVNNQFELEILTDGLGESFRINRCSMKAFPTEALTHTPMSAVIKLMRDNNIKKEDIEEVTIGTVARAADILSDPSKYDPQTRETADHSLPYCISVCIVDGTVTPASFTKEKIFDPEIRSFLPKIKVVAKPEFEKTFPKLKQASADIRTKDGKTYSITLDYPLGDYREPMDEATLLKKFDSMVLPITGQKRRDQIVDMVNHLDEVEDIAEFMALLKA</sequence>
<dbReference type="InterPro" id="IPR042188">
    <property type="entry name" value="MmgE/PrpD_sf_2"/>
</dbReference>
<dbReference type="Proteomes" id="UP000886111">
    <property type="component" value="Unassembled WGS sequence"/>
</dbReference>
<feature type="domain" description="MmgE/PrpD N-terminal" evidence="1">
    <location>
        <begin position="1"/>
        <end position="68"/>
    </location>
</feature>
<evidence type="ECO:0000259" key="2">
    <source>
        <dbReference type="Pfam" id="PF19305"/>
    </source>
</evidence>
<dbReference type="EMBL" id="DRTD01000077">
    <property type="protein sequence ID" value="HHE54341.1"/>
    <property type="molecule type" value="Genomic_DNA"/>
</dbReference>
<dbReference type="AlphaFoldDB" id="A0A7V5LIE9"/>
<dbReference type="GO" id="GO:0016829">
    <property type="term" value="F:lyase activity"/>
    <property type="evidence" value="ECO:0007669"/>
    <property type="project" value="InterPro"/>
</dbReference>
<evidence type="ECO:0000259" key="1">
    <source>
        <dbReference type="Pfam" id="PF03972"/>
    </source>
</evidence>
<comment type="caution">
    <text evidence="3">The sequence shown here is derived from an EMBL/GenBank/DDBJ whole genome shotgun (WGS) entry which is preliminary data.</text>
</comment>
<dbReference type="PANTHER" id="PTHR16943:SF8">
    <property type="entry name" value="2-METHYLCITRATE DEHYDRATASE"/>
    <property type="match status" value="1"/>
</dbReference>
<accession>A0A7V5LIE9</accession>
<proteinExistence type="predicted"/>
<feature type="non-terminal residue" evidence="3">
    <location>
        <position position="1"/>
    </location>
</feature>
<dbReference type="Gene3D" id="3.30.1330.120">
    <property type="entry name" value="2-methylcitrate dehydratase PrpD"/>
    <property type="match status" value="1"/>
</dbReference>
<dbReference type="InterPro" id="IPR036148">
    <property type="entry name" value="MmgE/PrpD_sf"/>
</dbReference>
<reference evidence="3" key="1">
    <citation type="journal article" date="2020" name="mSystems">
        <title>Genome- and Community-Level Interaction Insights into Carbon Utilization and Element Cycling Functions of Hydrothermarchaeota in Hydrothermal Sediment.</title>
        <authorList>
            <person name="Zhou Z."/>
            <person name="Liu Y."/>
            <person name="Xu W."/>
            <person name="Pan J."/>
            <person name="Luo Z.H."/>
            <person name="Li M."/>
        </authorList>
    </citation>
    <scope>NUCLEOTIDE SEQUENCE [LARGE SCALE GENOMIC DNA]</scope>
    <source>
        <strain evidence="3">HyVt-76</strain>
    </source>
</reference>
<dbReference type="InterPro" id="IPR045336">
    <property type="entry name" value="MmgE_PrpD_N"/>
</dbReference>
<evidence type="ECO:0000313" key="3">
    <source>
        <dbReference type="EMBL" id="HHE54341.1"/>
    </source>
</evidence>
<dbReference type="InterPro" id="IPR045337">
    <property type="entry name" value="MmgE_PrpD_C"/>
</dbReference>
<dbReference type="Pfam" id="PF03972">
    <property type="entry name" value="MmgE_PrpD_N"/>
    <property type="match status" value="1"/>
</dbReference>
<dbReference type="Pfam" id="PF19305">
    <property type="entry name" value="MmgE_PrpD_C"/>
    <property type="match status" value="1"/>
</dbReference>
<dbReference type="PANTHER" id="PTHR16943">
    <property type="entry name" value="2-METHYLCITRATE DEHYDRATASE-RELATED"/>
    <property type="match status" value="1"/>
</dbReference>
<protein>
    <submittedName>
        <fullName evidence="3">MmgE/PrpD family protein</fullName>
    </submittedName>
</protein>
<organism evidence="3">
    <name type="scientific">Caldithrix abyssi</name>
    <dbReference type="NCBI Taxonomy" id="187145"/>
    <lineage>
        <taxon>Bacteria</taxon>
        <taxon>Pseudomonadati</taxon>
        <taxon>Calditrichota</taxon>
        <taxon>Calditrichia</taxon>
        <taxon>Calditrichales</taxon>
        <taxon>Calditrichaceae</taxon>
        <taxon>Caldithrix</taxon>
    </lineage>
</organism>
<gene>
    <name evidence="3" type="ORF">ENL21_01065</name>
</gene>
<dbReference type="SUPFAM" id="SSF103378">
    <property type="entry name" value="2-methylcitrate dehydratase PrpD"/>
    <property type="match status" value="1"/>
</dbReference>
<feature type="domain" description="MmgE/PrpD C-terminal" evidence="2">
    <location>
        <begin position="90"/>
        <end position="258"/>
    </location>
</feature>